<dbReference type="Gene3D" id="1.10.150.130">
    <property type="match status" value="1"/>
</dbReference>
<dbReference type="InterPro" id="IPR011010">
    <property type="entry name" value="DNA_brk_join_enz"/>
</dbReference>
<dbReference type="AlphaFoldDB" id="A0A3E3K1S7"/>
<dbReference type="EMBL" id="QVLX01000004">
    <property type="protein sequence ID" value="RGE86985.1"/>
    <property type="molecule type" value="Genomic_DNA"/>
</dbReference>
<dbReference type="SUPFAM" id="SSF56349">
    <property type="entry name" value="DNA breaking-rejoining enzymes"/>
    <property type="match status" value="1"/>
</dbReference>
<organism evidence="2 3">
    <name type="scientific">Sellimonas intestinalis</name>
    <dbReference type="NCBI Taxonomy" id="1653434"/>
    <lineage>
        <taxon>Bacteria</taxon>
        <taxon>Bacillati</taxon>
        <taxon>Bacillota</taxon>
        <taxon>Clostridia</taxon>
        <taxon>Lachnospirales</taxon>
        <taxon>Lachnospiraceae</taxon>
        <taxon>Sellimonas</taxon>
    </lineage>
</organism>
<keyword evidence="1" id="KW-0238">DNA-binding</keyword>
<sequence>MPLYGRLSMGKLRKNHVKRIYKKTYDKSPSVAKILKTVLTTSFKYALCYGYVEEDYVSGLKWNRVIKKLSKSGQKKALTNSGKEIYVRGYNK</sequence>
<reference evidence="2 3" key="1">
    <citation type="submission" date="2018-08" db="EMBL/GenBank/DDBJ databases">
        <title>A genome reference for cultivated species of the human gut microbiota.</title>
        <authorList>
            <person name="Zou Y."/>
            <person name="Xue W."/>
            <person name="Luo G."/>
        </authorList>
    </citation>
    <scope>NUCLEOTIDE SEQUENCE [LARGE SCALE GENOMIC DNA]</scope>
    <source>
        <strain evidence="2 3">AF37-2AT</strain>
    </source>
</reference>
<proteinExistence type="predicted"/>
<keyword evidence="3" id="KW-1185">Reference proteome</keyword>
<accession>A0A3E3K1S7</accession>
<comment type="caution">
    <text evidence="2">The sequence shown here is derived from an EMBL/GenBank/DDBJ whole genome shotgun (WGS) entry which is preliminary data.</text>
</comment>
<dbReference type="Proteomes" id="UP000261080">
    <property type="component" value="Unassembled WGS sequence"/>
</dbReference>
<gene>
    <name evidence="2" type="ORF">DW016_08550</name>
</gene>
<name>A0A3E3K1S7_9FIRM</name>
<dbReference type="GO" id="GO:0003677">
    <property type="term" value="F:DNA binding"/>
    <property type="evidence" value="ECO:0007669"/>
    <property type="project" value="UniProtKB-KW"/>
</dbReference>
<evidence type="ECO:0000313" key="3">
    <source>
        <dbReference type="Proteomes" id="UP000261080"/>
    </source>
</evidence>
<evidence type="ECO:0000256" key="1">
    <source>
        <dbReference type="ARBA" id="ARBA00023125"/>
    </source>
</evidence>
<dbReference type="InterPro" id="IPR010998">
    <property type="entry name" value="Integrase_recombinase_N"/>
</dbReference>
<protein>
    <submittedName>
        <fullName evidence="2">Uncharacterized protein</fullName>
    </submittedName>
</protein>
<evidence type="ECO:0000313" key="2">
    <source>
        <dbReference type="EMBL" id="RGE86985.1"/>
    </source>
</evidence>